<dbReference type="SMART" id="SM00717">
    <property type="entry name" value="SANT"/>
    <property type="match status" value="2"/>
</dbReference>
<dbReference type="PANTHER" id="PTHR46621">
    <property type="entry name" value="SNRNA-ACTIVATING PROTEIN COMPLEX SUBUNIT 4"/>
    <property type="match status" value="1"/>
</dbReference>
<keyword evidence="2" id="KW-0238">DNA-binding</keyword>
<dbReference type="InterPro" id="IPR051575">
    <property type="entry name" value="Myb-like_DNA-bd"/>
</dbReference>
<sequence length="217" mass="25976">MFYYQDKSKARIAYNFNSNLNKPSFEDKHFQLMANKTEQNKISQNKKRTRIPFTKEEDERLISLVNMFDIKDKNSWYIIANNIVGRTPRQCRERYQLFLSDNVRKNAKWTKEEDELLLEKYSIFGPHWKKMEQFFEGRTSYNIKNRFISLSRKNKFQIQNEADQLQIIPSILSSPISDLNNTSNILDNGKDIASNYFDIDSFDDFSFFEEESNFDVF</sequence>
<dbReference type="Gene3D" id="1.10.10.60">
    <property type="entry name" value="Homeodomain-like"/>
    <property type="match status" value="2"/>
</dbReference>
<keyword evidence="3" id="KW-0804">Transcription</keyword>
<evidence type="ECO:0000256" key="3">
    <source>
        <dbReference type="ARBA" id="ARBA00023163"/>
    </source>
</evidence>
<feature type="domain" description="HTH myb-type" evidence="6">
    <location>
        <begin position="45"/>
        <end position="103"/>
    </location>
</feature>
<evidence type="ECO:0000256" key="2">
    <source>
        <dbReference type="ARBA" id="ARBA00023125"/>
    </source>
</evidence>
<dbReference type="Pfam" id="PF00249">
    <property type="entry name" value="Myb_DNA-binding"/>
    <property type="match status" value="2"/>
</dbReference>
<evidence type="ECO:0008006" key="9">
    <source>
        <dbReference type="Google" id="ProtNLM"/>
    </source>
</evidence>
<protein>
    <recommendedName>
        <fullName evidence="9">Myb-like DNA-binding domain containing protein</fullName>
    </recommendedName>
</protein>
<feature type="domain" description="HTH myb-type" evidence="6">
    <location>
        <begin position="104"/>
        <end position="155"/>
    </location>
</feature>
<evidence type="ECO:0000259" key="5">
    <source>
        <dbReference type="PROSITE" id="PS50090"/>
    </source>
</evidence>
<keyword evidence="1" id="KW-0805">Transcription regulation</keyword>
<keyword evidence="4" id="KW-0539">Nucleus</keyword>
<organism evidence="7 8">
    <name type="scientific">Tritrichomonas musculus</name>
    <dbReference type="NCBI Taxonomy" id="1915356"/>
    <lineage>
        <taxon>Eukaryota</taxon>
        <taxon>Metamonada</taxon>
        <taxon>Parabasalia</taxon>
        <taxon>Tritrichomonadida</taxon>
        <taxon>Tritrichomonadidae</taxon>
        <taxon>Tritrichomonas</taxon>
    </lineage>
</organism>
<proteinExistence type="predicted"/>
<gene>
    <name evidence="7" type="ORF">M9Y10_033645</name>
</gene>
<evidence type="ECO:0000256" key="1">
    <source>
        <dbReference type="ARBA" id="ARBA00023015"/>
    </source>
</evidence>
<dbReference type="PROSITE" id="PS50090">
    <property type="entry name" value="MYB_LIKE"/>
    <property type="match status" value="2"/>
</dbReference>
<dbReference type="InterPro" id="IPR009057">
    <property type="entry name" value="Homeodomain-like_sf"/>
</dbReference>
<comment type="caution">
    <text evidence="7">The sequence shown here is derived from an EMBL/GenBank/DDBJ whole genome shotgun (WGS) entry which is preliminary data.</text>
</comment>
<accession>A0ABR2KFY0</accession>
<keyword evidence="8" id="KW-1185">Reference proteome</keyword>
<evidence type="ECO:0000256" key="4">
    <source>
        <dbReference type="ARBA" id="ARBA00023242"/>
    </source>
</evidence>
<dbReference type="SUPFAM" id="SSF46689">
    <property type="entry name" value="Homeodomain-like"/>
    <property type="match status" value="1"/>
</dbReference>
<dbReference type="InterPro" id="IPR017930">
    <property type="entry name" value="Myb_dom"/>
</dbReference>
<dbReference type="CDD" id="cd00167">
    <property type="entry name" value="SANT"/>
    <property type="match status" value="1"/>
</dbReference>
<evidence type="ECO:0000313" key="8">
    <source>
        <dbReference type="Proteomes" id="UP001470230"/>
    </source>
</evidence>
<dbReference type="PROSITE" id="PS51294">
    <property type="entry name" value="HTH_MYB"/>
    <property type="match status" value="2"/>
</dbReference>
<dbReference type="InterPro" id="IPR001005">
    <property type="entry name" value="SANT/Myb"/>
</dbReference>
<reference evidence="7 8" key="1">
    <citation type="submission" date="2024-04" db="EMBL/GenBank/DDBJ databases">
        <title>Tritrichomonas musculus Genome.</title>
        <authorList>
            <person name="Alves-Ferreira E."/>
            <person name="Grigg M."/>
            <person name="Lorenzi H."/>
            <person name="Galac M."/>
        </authorList>
    </citation>
    <scope>NUCLEOTIDE SEQUENCE [LARGE SCALE GENOMIC DNA]</scope>
    <source>
        <strain evidence="7 8">EAF2021</strain>
    </source>
</reference>
<evidence type="ECO:0000259" key="6">
    <source>
        <dbReference type="PROSITE" id="PS51294"/>
    </source>
</evidence>
<evidence type="ECO:0000313" key="7">
    <source>
        <dbReference type="EMBL" id="KAK8888905.1"/>
    </source>
</evidence>
<dbReference type="Proteomes" id="UP001470230">
    <property type="component" value="Unassembled WGS sequence"/>
</dbReference>
<dbReference type="PANTHER" id="PTHR46621:SF1">
    <property type="entry name" value="SNRNA-ACTIVATING PROTEIN COMPLEX SUBUNIT 4"/>
    <property type="match status" value="1"/>
</dbReference>
<feature type="domain" description="Myb-like" evidence="5">
    <location>
        <begin position="101"/>
        <end position="151"/>
    </location>
</feature>
<dbReference type="EMBL" id="JAPFFF010000005">
    <property type="protein sequence ID" value="KAK8888905.1"/>
    <property type="molecule type" value="Genomic_DNA"/>
</dbReference>
<name>A0ABR2KFY0_9EUKA</name>
<feature type="domain" description="Myb-like" evidence="5">
    <location>
        <begin position="45"/>
        <end position="99"/>
    </location>
</feature>